<dbReference type="EMBL" id="CP015518">
    <property type="protein sequence ID" value="APG24921.1"/>
    <property type="molecule type" value="Genomic_DNA"/>
</dbReference>
<keyword evidence="2" id="KW-1185">Reference proteome</keyword>
<protein>
    <submittedName>
        <fullName evidence="1">Uncharacterized protein</fullName>
    </submittedName>
</protein>
<name>A0A1L3GG38_SYNAC</name>
<gene>
    <name evidence="1" type="ORF">A7E75_07735</name>
</gene>
<dbReference type="OrthoDB" id="9952571at2"/>
<proteinExistence type="predicted"/>
<dbReference type="STRING" id="29542.A6070_01695"/>
<sequence length="112" mass="12737">MNSRISDDILERLVAYEKYVGKLFARAARKRWLEINSEAVEDYERLKALKAEIASIVDLAFIRYGVEQGLMRDDRNAPMSGLDEDLEALAAQLSSSQWVDSCRSADRLALVR</sequence>
<dbReference type="AlphaFoldDB" id="A0A1L3GG38"/>
<dbReference type="RefSeq" id="WP_072286769.1">
    <property type="nucleotide sequence ID" value="NZ_CP015455.1"/>
</dbReference>
<organism evidence="1 2">
    <name type="scientific">Syntrophotalea acetylenica</name>
    <name type="common">Pelobacter acetylenicus</name>
    <dbReference type="NCBI Taxonomy" id="29542"/>
    <lineage>
        <taxon>Bacteria</taxon>
        <taxon>Pseudomonadati</taxon>
        <taxon>Thermodesulfobacteriota</taxon>
        <taxon>Desulfuromonadia</taxon>
        <taxon>Desulfuromonadales</taxon>
        <taxon>Syntrophotaleaceae</taxon>
        <taxon>Syntrophotalea</taxon>
    </lineage>
</organism>
<accession>A0A1L3GG38</accession>
<evidence type="ECO:0000313" key="2">
    <source>
        <dbReference type="Proteomes" id="UP000182264"/>
    </source>
</evidence>
<dbReference type="KEGG" id="pace:A6070_01695"/>
<evidence type="ECO:0000313" key="1">
    <source>
        <dbReference type="EMBL" id="APG24921.1"/>
    </source>
</evidence>
<dbReference type="Proteomes" id="UP000182264">
    <property type="component" value="Chromosome"/>
</dbReference>
<reference evidence="1 2" key="1">
    <citation type="journal article" date="2017" name="Genome Announc.">
        <title>Complete Genome Sequences of Two Acetylene-Fermenting Pelobacter acetylenicus Strains.</title>
        <authorList>
            <person name="Sutton J.M."/>
            <person name="Baesman S.M."/>
            <person name="Fierst J.L."/>
            <person name="Poret-Peterson A.T."/>
            <person name="Oremland R.S."/>
            <person name="Dunlap D.S."/>
            <person name="Akob D.M."/>
        </authorList>
    </citation>
    <scope>NUCLEOTIDE SEQUENCE [LARGE SCALE GENOMIC DNA]</scope>
    <source>
        <strain evidence="1 2">DSM 3247</strain>
    </source>
</reference>